<evidence type="ECO:0000256" key="7">
    <source>
        <dbReference type="SAM" id="Phobius"/>
    </source>
</evidence>
<dbReference type="NCBIfam" id="TIGR03025">
    <property type="entry name" value="EPS_sugtrans"/>
    <property type="match status" value="1"/>
</dbReference>
<dbReference type="RefSeq" id="WP_183684190.1">
    <property type="nucleotide sequence ID" value="NZ_JACHHH010000007.1"/>
</dbReference>
<evidence type="ECO:0000256" key="2">
    <source>
        <dbReference type="ARBA" id="ARBA00006464"/>
    </source>
</evidence>
<gene>
    <name evidence="9" type="ORF">HNQ46_001579</name>
</gene>
<evidence type="ECO:0000259" key="8">
    <source>
        <dbReference type="Pfam" id="PF02397"/>
    </source>
</evidence>
<reference evidence="9 10" key="1">
    <citation type="submission" date="2020-08" db="EMBL/GenBank/DDBJ databases">
        <title>Genomic Encyclopedia of Type Strains, Phase IV (KMG-IV): sequencing the most valuable type-strain genomes for metagenomic binning, comparative biology and taxonomic classification.</title>
        <authorList>
            <person name="Goeker M."/>
        </authorList>
    </citation>
    <scope>NUCLEOTIDE SEQUENCE [LARGE SCALE GENOMIC DNA]</scope>
    <source>
        <strain evidence="9 10">DSM 17245</strain>
    </source>
</reference>
<keyword evidence="3 9" id="KW-0808">Transferase</keyword>
<feature type="transmembrane region" description="Helical" evidence="7">
    <location>
        <begin position="53"/>
        <end position="71"/>
    </location>
</feature>
<dbReference type="EMBL" id="JACHHH010000007">
    <property type="protein sequence ID" value="MBB6041596.1"/>
    <property type="molecule type" value="Genomic_DNA"/>
</dbReference>
<sequence length="471" mass="54240">MIKDKQKQLNQLQVLFDGIVIALAYFLAWYLAIENPIFPEGHGVLSPKVYFTALLPLIPGYLILYWIFGLYHPMRTMRMKNVLFRIIQANSVGLLLSASLFFAFRKSGYFEHFSTKVLFYNYLGNICLNTLERYGLRRFLATLRKKGFNQKHLILVGFSAVSNRFIDACKRNPDWGYTIYGIVDDFAEKGESYRGVAVIGKIKELGDFLAQNTIDEIAITLPLAAYEKLPGIVAVCEKSGVHTKFLPDYQEIIHSKPIAEDLDGLPVINIRNVPLTDPFNAFVKRLMDIFGALVGIILFGPLMLLVALLIRLDSSGPIIFKQERVGRHNLPFQMYKFRSMRVQTVEEEKKGWTVKGDPRVTWIGKIIRKTSIDELPQFFNVLRGDMSLIGPRPERTQFVEQFKEQIPRYMIKHQVRPGMTGWAQVNGFRGDTSIEGRIRCDLWYIENWSLSLDIRILFLTLWKGFINKNAY</sequence>
<keyword evidence="5 7" id="KW-1133">Transmembrane helix</keyword>
<feature type="transmembrane region" description="Helical" evidence="7">
    <location>
        <begin position="83"/>
        <end position="105"/>
    </location>
</feature>
<evidence type="ECO:0000313" key="10">
    <source>
        <dbReference type="Proteomes" id="UP000522163"/>
    </source>
</evidence>
<evidence type="ECO:0000256" key="5">
    <source>
        <dbReference type="ARBA" id="ARBA00022989"/>
    </source>
</evidence>
<evidence type="ECO:0000256" key="4">
    <source>
        <dbReference type="ARBA" id="ARBA00022692"/>
    </source>
</evidence>
<dbReference type="GO" id="GO:0016780">
    <property type="term" value="F:phosphotransferase activity, for other substituted phosphate groups"/>
    <property type="evidence" value="ECO:0007669"/>
    <property type="project" value="TreeGrafter"/>
</dbReference>
<dbReference type="InterPro" id="IPR003362">
    <property type="entry name" value="Bact_transf"/>
</dbReference>
<dbReference type="InterPro" id="IPR017475">
    <property type="entry name" value="EPS_sugar_tfrase"/>
</dbReference>
<name>A0A7W9SHL8_9FIRM</name>
<dbReference type="AlphaFoldDB" id="A0A7W9SHL8"/>
<dbReference type="PANTHER" id="PTHR30576">
    <property type="entry name" value="COLANIC BIOSYNTHESIS UDP-GLUCOSE LIPID CARRIER TRANSFERASE"/>
    <property type="match status" value="1"/>
</dbReference>
<evidence type="ECO:0000256" key="6">
    <source>
        <dbReference type="ARBA" id="ARBA00023136"/>
    </source>
</evidence>
<dbReference type="Proteomes" id="UP000522163">
    <property type="component" value="Unassembled WGS sequence"/>
</dbReference>
<protein>
    <submittedName>
        <fullName evidence="9">Undecaprenyl-phosphate glucose phosphotransferase</fullName>
    </submittedName>
</protein>
<proteinExistence type="inferred from homology"/>
<comment type="subcellular location">
    <subcellularLocation>
        <location evidence="1">Membrane</location>
        <topology evidence="1">Multi-pass membrane protein</topology>
    </subcellularLocation>
</comment>
<dbReference type="Pfam" id="PF02397">
    <property type="entry name" value="Bac_transf"/>
    <property type="match status" value="1"/>
</dbReference>
<keyword evidence="4 7" id="KW-0812">Transmembrane</keyword>
<dbReference type="GeneID" id="85015123"/>
<comment type="caution">
    <text evidence="9">The sequence shown here is derived from an EMBL/GenBank/DDBJ whole genome shotgun (WGS) entry which is preliminary data.</text>
</comment>
<feature type="transmembrane region" description="Helical" evidence="7">
    <location>
        <begin position="117"/>
        <end position="136"/>
    </location>
</feature>
<dbReference type="Gene3D" id="3.40.50.720">
    <property type="entry name" value="NAD(P)-binding Rossmann-like Domain"/>
    <property type="match status" value="1"/>
</dbReference>
<keyword evidence="6 7" id="KW-0472">Membrane</keyword>
<dbReference type="InterPro" id="IPR017473">
    <property type="entry name" value="Undecaprenyl-P_gluc_Ptfrase"/>
</dbReference>
<evidence type="ECO:0000256" key="1">
    <source>
        <dbReference type="ARBA" id="ARBA00004141"/>
    </source>
</evidence>
<dbReference type="Pfam" id="PF13727">
    <property type="entry name" value="CoA_binding_3"/>
    <property type="match status" value="1"/>
</dbReference>
<feature type="transmembrane region" description="Helical" evidence="7">
    <location>
        <begin position="12"/>
        <end position="33"/>
    </location>
</feature>
<comment type="similarity">
    <text evidence="2">Belongs to the bacterial sugar transferase family.</text>
</comment>
<dbReference type="PANTHER" id="PTHR30576:SF0">
    <property type="entry name" value="UNDECAPRENYL-PHOSPHATE N-ACETYLGALACTOSAMINYL 1-PHOSPHATE TRANSFERASE-RELATED"/>
    <property type="match status" value="1"/>
</dbReference>
<evidence type="ECO:0000313" key="9">
    <source>
        <dbReference type="EMBL" id="MBB6041596.1"/>
    </source>
</evidence>
<feature type="transmembrane region" description="Helical" evidence="7">
    <location>
        <begin position="289"/>
        <end position="310"/>
    </location>
</feature>
<feature type="domain" description="Bacterial sugar transferase" evidence="8">
    <location>
        <begin position="284"/>
        <end position="463"/>
    </location>
</feature>
<accession>A0A7W9SHL8</accession>
<dbReference type="NCBIfam" id="TIGR03023">
    <property type="entry name" value="WcaJ_sugtrans"/>
    <property type="match status" value="1"/>
</dbReference>
<dbReference type="GO" id="GO:0016020">
    <property type="term" value="C:membrane"/>
    <property type="evidence" value="ECO:0007669"/>
    <property type="project" value="UniProtKB-SubCell"/>
</dbReference>
<evidence type="ECO:0000256" key="3">
    <source>
        <dbReference type="ARBA" id="ARBA00022679"/>
    </source>
</evidence>
<organism evidence="9 10">
    <name type="scientific">Oribacterium sinus</name>
    <dbReference type="NCBI Taxonomy" id="237576"/>
    <lineage>
        <taxon>Bacteria</taxon>
        <taxon>Bacillati</taxon>
        <taxon>Bacillota</taxon>
        <taxon>Clostridia</taxon>
        <taxon>Lachnospirales</taxon>
        <taxon>Lachnospiraceae</taxon>
        <taxon>Oribacterium</taxon>
    </lineage>
</organism>